<dbReference type="EMBL" id="CP140154">
    <property type="protein sequence ID" value="WQG92597.1"/>
    <property type="molecule type" value="Genomic_DNA"/>
</dbReference>
<protein>
    <submittedName>
        <fullName evidence="2">Substrate import-associated zinc metallohydrolase lipoprotein</fullName>
    </submittedName>
    <submittedName>
        <fullName evidence="3">Zinc-binding metallopeptidase</fullName>
    </submittedName>
</protein>
<feature type="chain" id="PRO_5013109010" evidence="1">
    <location>
        <begin position="18"/>
        <end position="303"/>
    </location>
</feature>
<dbReference type="OrthoDB" id="1113652at2"/>
<dbReference type="AlphaFoldDB" id="A0A1K1SHI9"/>
<dbReference type="PROSITE" id="PS51257">
    <property type="entry name" value="PROKAR_LIPOPROTEIN"/>
    <property type="match status" value="1"/>
</dbReference>
<organism evidence="2 4">
    <name type="scientific">Chitinophaga sancti</name>
    <dbReference type="NCBI Taxonomy" id="1004"/>
    <lineage>
        <taxon>Bacteria</taxon>
        <taxon>Pseudomonadati</taxon>
        <taxon>Bacteroidota</taxon>
        <taxon>Chitinophagia</taxon>
        <taxon>Chitinophagales</taxon>
        <taxon>Chitinophagaceae</taxon>
        <taxon>Chitinophaga</taxon>
    </lineage>
</organism>
<dbReference type="Gene3D" id="3.40.390.70">
    <property type="match status" value="1"/>
</dbReference>
<dbReference type="GO" id="GO:0016787">
    <property type="term" value="F:hydrolase activity"/>
    <property type="evidence" value="ECO:0007669"/>
    <property type="project" value="UniProtKB-KW"/>
</dbReference>
<evidence type="ECO:0000313" key="5">
    <source>
        <dbReference type="Proteomes" id="UP001326715"/>
    </source>
</evidence>
<keyword evidence="1" id="KW-0732">Signal</keyword>
<dbReference type="RefSeq" id="WP_072364506.1">
    <property type="nucleotide sequence ID" value="NZ_CBHWAX010000006.1"/>
</dbReference>
<reference evidence="3 5" key="2">
    <citation type="submission" date="2023-11" db="EMBL/GenBank/DDBJ databases">
        <title>MicrobeMod: A computational toolkit for identifying prokaryotic methylation and restriction-modification with nanopore sequencing.</title>
        <authorList>
            <person name="Crits-Christoph A."/>
            <person name="Kang S.C."/>
            <person name="Lee H."/>
            <person name="Ostrov N."/>
        </authorList>
    </citation>
    <scope>NUCLEOTIDE SEQUENCE [LARGE SCALE GENOMIC DNA]</scope>
    <source>
        <strain evidence="3 5">ATCC 23090</strain>
    </source>
</reference>
<dbReference type="STRING" id="1004.SAMN05661012_05442"/>
<evidence type="ECO:0000313" key="3">
    <source>
        <dbReference type="EMBL" id="WQG92597.1"/>
    </source>
</evidence>
<name>A0A1K1SHI9_9BACT</name>
<keyword evidence="2" id="KW-0378">Hydrolase</keyword>
<dbReference type="NCBIfam" id="TIGR04549">
    <property type="entry name" value="LP_HExxH_w_tonB"/>
    <property type="match status" value="1"/>
</dbReference>
<dbReference type="InterPro" id="IPR030890">
    <property type="entry name" value="LP_HExxH_w_TonB"/>
</dbReference>
<dbReference type="Proteomes" id="UP001326715">
    <property type="component" value="Chromosome"/>
</dbReference>
<accession>A0A1K1SHI9</accession>
<feature type="signal peptide" evidence="1">
    <location>
        <begin position="1"/>
        <end position="17"/>
    </location>
</feature>
<dbReference type="EMBL" id="FPIZ01000023">
    <property type="protein sequence ID" value="SFW83782.1"/>
    <property type="molecule type" value="Genomic_DNA"/>
</dbReference>
<sequence length="303" mass="34519">MKPLNAFFFFLLVIALAACSKENDDLSGVQDIPGLGGDTWVEDSLDKWLHDSLTVPYNIEVKYKWDQFEFDVTKTLVPPKEEVVVPAMQAIRKVWIDNYIRYAGELFFKKYSPKFFILSGSASWNDNGTITLGTAEGGRKVVMYLLNEFRTKGMDGYRLGDTANVKQIFHVIEHEFGHILHQNVMYPSEFKKISVGLYTANWNNIYDSDAHQDGFVTPYAMSSENEDFVEMIATMLIEGKEGFDRIVNSVQNRTSDNGTTQAQAVAALRQKEAMVVNYYKSAYDVDFYALQKATRNSINALFY</sequence>
<evidence type="ECO:0000256" key="1">
    <source>
        <dbReference type="SAM" id="SignalP"/>
    </source>
</evidence>
<keyword evidence="5" id="KW-1185">Reference proteome</keyword>
<keyword evidence="2" id="KW-0449">Lipoprotein</keyword>
<dbReference type="Pfam" id="PF15890">
    <property type="entry name" value="Peptidase_Mx1"/>
    <property type="match status" value="1"/>
</dbReference>
<evidence type="ECO:0000313" key="4">
    <source>
        <dbReference type="Proteomes" id="UP000183788"/>
    </source>
</evidence>
<reference evidence="2 4" key="1">
    <citation type="submission" date="2016-11" db="EMBL/GenBank/DDBJ databases">
        <authorList>
            <person name="Jaros S."/>
            <person name="Januszkiewicz K."/>
            <person name="Wedrychowicz H."/>
        </authorList>
    </citation>
    <scope>NUCLEOTIDE SEQUENCE [LARGE SCALE GENOMIC DNA]</scope>
    <source>
        <strain evidence="2 4">DSM 784</strain>
    </source>
</reference>
<gene>
    <name evidence="2" type="ORF">SAMN05661012_05442</name>
    <name evidence="3" type="ORF">SR876_13855</name>
</gene>
<evidence type="ECO:0000313" key="2">
    <source>
        <dbReference type="EMBL" id="SFW83782.1"/>
    </source>
</evidence>
<dbReference type="SUPFAM" id="SSF55486">
    <property type="entry name" value="Metalloproteases ('zincins'), catalytic domain"/>
    <property type="match status" value="1"/>
</dbReference>
<proteinExistence type="predicted"/>
<dbReference type="Proteomes" id="UP000183788">
    <property type="component" value="Unassembled WGS sequence"/>
</dbReference>